<feature type="transmembrane region" description="Helical" evidence="7">
    <location>
        <begin position="155"/>
        <end position="180"/>
    </location>
</feature>
<evidence type="ECO:0000313" key="8">
    <source>
        <dbReference type="EMBL" id="RWS30066.1"/>
    </source>
</evidence>
<dbReference type="PANTHER" id="PTHR19282:SF544">
    <property type="entry name" value="TETRASPANIN"/>
    <property type="match status" value="1"/>
</dbReference>
<dbReference type="VEuPathDB" id="VectorBase:LDEU001974"/>
<keyword evidence="3 7" id="KW-0812">Transmembrane</keyword>
<dbReference type="SUPFAM" id="SSF48652">
    <property type="entry name" value="Tetraspanin"/>
    <property type="match status" value="1"/>
</dbReference>
<comment type="caution">
    <text evidence="8">The sequence shown here is derived from an EMBL/GenBank/DDBJ whole genome shotgun (WGS) entry which is preliminary data.</text>
</comment>
<dbReference type="PRINTS" id="PR00259">
    <property type="entry name" value="TMFOUR"/>
</dbReference>
<evidence type="ECO:0000256" key="6">
    <source>
        <dbReference type="PIRSR" id="PIRSR002419-1"/>
    </source>
</evidence>
<dbReference type="InterPro" id="IPR018499">
    <property type="entry name" value="Tetraspanin/Peripherin"/>
</dbReference>
<feature type="disulfide bond" evidence="6">
    <location>
        <begin position="101"/>
        <end position="142"/>
    </location>
</feature>
<proteinExistence type="inferred from homology"/>
<comment type="caution">
    <text evidence="7">Lacks conserved residue(s) required for the propagation of feature annotation.</text>
</comment>
<comment type="similarity">
    <text evidence="2 7">Belongs to the tetraspanin (TM4SF) family.</text>
</comment>
<feature type="transmembrane region" description="Helical" evidence="7">
    <location>
        <begin position="7"/>
        <end position="31"/>
    </location>
</feature>
<dbReference type="Proteomes" id="UP000288716">
    <property type="component" value="Unassembled WGS sequence"/>
</dbReference>
<dbReference type="GO" id="GO:0005886">
    <property type="term" value="C:plasma membrane"/>
    <property type="evidence" value="ECO:0007669"/>
    <property type="project" value="TreeGrafter"/>
</dbReference>
<dbReference type="InterPro" id="IPR018503">
    <property type="entry name" value="Tetraspanin_CS"/>
</dbReference>
<dbReference type="OrthoDB" id="6512813at2759"/>
<dbReference type="Gene3D" id="1.10.1450.10">
    <property type="entry name" value="Tetraspanin"/>
    <property type="match status" value="1"/>
</dbReference>
<evidence type="ECO:0000313" key="9">
    <source>
        <dbReference type="Proteomes" id="UP000288716"/>
    </source>
</evidence>
<dbReference type="InterPro" id="IPR008952">
    <property type="entry name" value="Tetraspanin_EC2_sf"/>
</dbReference>
<evidence type="ECO:0000256" key="2">
    <source>
        <dbReference type="ARBA" id="ARBA00006840"/>
    </source>
</evidence>
<dbReference type="EMBL" id="NCKV01000655">
    <property type="protein sequence ID" value="RWS30066.1"/>
    <property type="molecule type" value="Genomic_DNA"/>
</dbReference>
<keyword evidence="6" id="KW-1015">Disulfide bond</keyword>
<keyword evidence="9" id="KW-1185">Reference proteome</keyword>
<accession>A0A443SR99</accession>
<reference evidence="8 9" key="1">
    <citation type="journal article" date="2018" name="Gigascience">
        <title>Genomes of trombidid mites reveal novel predicted allergens and laterally-transferred genes associated with secondary metabolism.</title>
        <authorList>
            <person name="Dong X."/>
            <person name="Chaisiri K."/>
            <person name="Xia D."/>
            <person name="Armstrong S.D."/>
            <person name="Fang Y."/>
            <person name="Donnelly M.J."/>
            <person name="Kadowaki T."/>
            <person name="McGarry J.W."/>
            <person name="Darby A.C."/>
            <person name="Makepeace B.L."/>
        </authorList>
    </citation>
    <scope>NUCLEOTIDE SEQUENCE [LARGE SCALE GENOMIC DNA]</scope>
    <source>
        <strain evidence="8">UoL-UT</strain>
    </source>
</reference>
<dbReference type="STRING" id="299467.A0A443SR99"/>
<dbReference type="PIRSF" id="PIRSF002419">
    <property type="entry name" value="Tetraspanin"/>
    <property type="match status" value="1"/>
</dbReference>
<dbReference type="InterPro" id="IPR000301">
    <property type="entry name" value="Tetraspanin_animals"/>
</dbReference>
<protein>
    <recommendedName>
        <fullName evidence="7">Tetraspanin</fullName>
    </recommendedName>
</protein>
<evidence type="ECO:0000256" key="5">
    <source>
        <dbReference type="ARBA" id="ARBA00023136"/>
    </source>
</evidence>
<evidence type="ECO:0000256" key="7">
    <source>
        <dbReference type="RuleBase" id="RU361218"/>
    </source>
</evidence>
<name>A0A443SR99_9ACAR</name>
<sequence length="189" mass="21137">MQPSSHLAVSIIFLGLVVFLISFFGCCGAWKESYCLLYTYGTIVFIILVLELVAAGFTYKYRHQIHDSVDDVLKTWIEEYKHLNDSKIHEDMDNTQWDLKCCGANSPNDWLDGNSTAKYYPLSCCPKEAKITTCDKPFEIGCTDALFKGLQKSSAVVIGVAITVAIIELLAVIMSCSLASSFKKQYEFV</sequence>
<keyword evidence="4 7" id="KW-1133">Transmembrane helix</keyword>
<keyword evidence="5 7" id="KW-0472">Membrane</keyword>
<comment type="subcellular location">
    <subcellularLocation>
        <location evidence="1 7">Membrane</location>
        <topology evidence="1 7">Multi-pass membrane protein</topology>
    </subcellularLocation>
</comment>
<dbReference type="PROSITE" id="PS00421">
    <property type="entry name" value="TM4_1"/>
    <property type="match status" value="1"/>
</dbReference>
<gene>
    <name evidence="8" type="ORF">B4U80_12681</name>
</gene>
<evidence type="ECO:0000256" key="4">
    <source>
        <dbReference type="ARBA" id="ARBA00022989"/>
    </source>
</evidence>
<dbReference type="PANTHER" id="PTHR19282">
    <property type="entry name" value="TETRASPANIN"/>
    <property type="match status" value="1"/>
</dbReference>
<dbReference type="CDD" id="cd03127">
    <property type="entry name" value="tetraspanin_LEL"/>
    <property type="match status" value="1"/>
</dbReference>
<dbReference type="AlphaFoldDB" id="A0A443SR99"/>
<organism evidence="8 9">
    <name type="scientific">Leptotrombidium deliense</name>
    <dbReference type="NCBI Taxonomy" id="299467"/>
    <lineage>
        <taxon>Eukaryota</taxon>
        <taxon>Metazoa</taxon>
        <taxon>Ecdysozoa</taxon>
        <taxon>Arthropoda</taxon>
        <taxon>Chelicerata</taxon>
        <taxon>Arachnida</taxon>
        <taxon>Acari</taxon>
        <taxon>Acariformes</taxon>
        <taxon>Trombidiformes</taxon>
        <taxon>Prostigmata</taxon>
        <taxon>Anystina</taxon>
        <taxon>Parasitengona</taxon>
        <taxon>Trombiculoidea</taxon>
        <taxon>Trombiculidae</taxon>
        <taxon>Leptotrombidium</taxon>
    </lineage>
</organism>
<feature type="disulfide bond" evidence="6">
    <location>
        <begin position="102"/>
        <end position="124"/>
    </location>
</feature>
<dbReference type="Pfam" id="PF00335">
    <property type="entry name" value="Tetraspanin"/>
    <property type="match status" value="1"/>
</dbReference>
<feature type="transmembrane region" description="Helical" evidence="7">
    <location>
        <begin position="37"/>
        <end position="59"/>
    </location>
</feature>
<evidence type="ECO:0000256" key="1">
    <source>
        <dbReference type="ARBA" id="ARBA00004141"/>
    </source>
</evidence>
<evidence type="ECO:0000256" key="3">
    <source>
        <dbReference type="ARBA" id="ARBA00022692"/>
    </source>
</evidence>